<reference evidence="4" key="1">
    <citation type="journal article" date="2019" name="Int. J. Syst. Evol. Microbiol.">
        <title>The Global Catalogue of Microorganisms (GCM) 10K type strain sequencing project: providing services to taxonomists for standard genome sequencing and annotation.</title>
        <authorList>
            <consortium name="The Broad Institute Genomics Platform"/>
            <consortium name="The Broad Institute Genome Sequencing Center for Infectious Disease"/>
            <person name="Wu L."/>
            <person name="Ma J."/>
        </authorList>
    </citation>
    <scope>NUCLEOTIDE SEQUENCE [LARGE SCALE GENOMIC DNA]</scope>
    <source>
        <strain evidence="4">SHR3</strain>
    </source>
</reference>
<evidence type="ECO:0000313" key="4">
    <source>
        <dbReference type="Proteomes" id="UP001595974"/>
    </source>
</evidence>
<proteinExistence type="predicted"/>
<comment type="caution">
    <text evidence="3">The sequence shown here is derived from an EMBL/GenBank/DDBJ whole genome shotgun (WGS) entry which is preliminary data.</text>
</comment>
<dbReference type="InterPro" id="IPR050902">
    <property type="entry name" value="ABC_Transporter_SBP"/>
</dbReference>
<dbReference type="PROSITE" id="PS50983">
    <property type="entry name" value="FE_B12_PBP"/>
    <property type="match status" value="1"/>
</dbReference>
<gene>
    <name evidence="3" type="ORF">ACFPTN_15005</name>
</gene>
<keyword evidence="1" id="KW-0732">Signal</keyword>
<dbReference type="Gene3D" id="3.40.50.1980">
    <property type="entry name" value="Nitrogenase molybdenum iron protein domain"/>
    <property type="match status" value="2"/>
</dbReference>
<name>A0ABW1AUL3_9RHOO</name>
<dbReference type="Pfam" id="PF01497">
    <property type="entry name" value="Peripla_BP_2"/>
    <property type="match status" value="1"/>
</dbReference>
<evidence type="ECO:0000259" key="2">
    <source>
        <dbReference type="PROSITE" id="PS50983"/>
    </source>
</evidence>
<dbReference type="InterPro" id="IPR006311">
    <property type="entry name" value="TAT_signal"/>
</dbReference>
<dbReference type="PROSITE" id="PS51318">
    <property type="entry name" value="TAT"/>
    <property type="match status" value="1"/>
</dbReference>
<dbReference type="SUPFAM" id="SSF53807">
    <property type="entry name" value="Helical backbone' metal receptor"/>
    <property type="match status" value="1"/>
</dbReference>
<sequence>MPRLTPGRPGAVRSAGRRAALSRLARLGAAAAFAGSGAARAAAAASAPQRLVSVGGALTEIAYALGCEQELVGVDTTSLYPEAATRLPSVGYARSLSAEGILALAPTRLVATEEAGPPAVLRQIADAGVAVNVLPANHRFEGMLDRVRRMGELTGRAQRAGSMAAALQADWARVRRRIEARAAPSPRVLFVLAHSPGQIMVSGRATNADAMIRYAGAANAVQDFDGFKPLGAEALIAARPDIVLLTEQGLKANGGVDRVLALPGLSQTPAGAARRVVALEAMFLLGFGPRMPAALDALDVALNGAQGA</sequence>
<dbReference type="PANTHER" id="PTHR30535:SF4">
    <property type="entry name" value="HEMIN-BINDING PERIPLASMIC PROTEIN HMUT"/>
    <property type="match status" value="1"/>
</dbReference>
<feature type="signal peptide" evidence="1">
    <location>
        <begin position="1"/>
        <end position="34"/>
    </location>
</feature>
<feature type="chain" id="PRO_5045299163" evidence="1">
    <location>
        <begin position="35"/>
        <end position="308"/>
    </location>
</feature>
<organism evidence="3 4">
    <name type="scientific">Thauera sinica</name>
    <dbReference type="NCBI Taxonomy" id="2665146"/>
    <lineage>
        <taxon>Bacteria</taxon>
        <taxon>Pseudomonadati</taxon>
        <taxon>Pseudomonadota</taxon>
        <taxon>Betaproteobacteria</taxon>
        <taxon>Rhodocyclales</taxon>
        <taxon>Zoogloeaceae</taxon>
        <taxon>Thauera</taxon>
    </lineage>
</organism>
<accession>A0ABW1AUL3</accession>
<dbReference type="EMBL" id="JBHSOG010000054">
    <property type="protein sequence ID" value="MFC5770688.1"/>
    <property type="molecule type" value="Genomic_DNA"/>
</dbReference>
<dbReference type="Proteomes" id="UP001595974">
    <property type="component" value="Unassembled WGS sequence"/>
</dbReference>
<dbReference type="InterPro" id="IPR002491">
    <property type="entry name" value="ABC_transptr_periplasmic_BD"/>
</dbReference>
<keyword evidence="4" id="KW-1185">Reference proteome</keyword>
<evidence type="ECO:0000256" key="1">
    <source>
        <dbReference type="SAM" id="SignalP"/>
    </source>
</evidence>
<feature type="domain" description="Fe/B12 periplasmic-binding" evidence="2">
    <location>
        <begin position="50"/>
        <end position="306"/>
    </location>
</feature>
<dbReference type="RefSeq" id="WP_096451057.1">
    <property type="nucleotide sequence ID" value="NZ_JBHSOG010000054.1"/>
</dbReference>
<dbReference type="PANTHER" id="PTHR30535">
    <property type="entry name" value="VITAMIN B12-BINDING PROTEIN"/>
    <property type="match status" value="1"/>
</dbReference>
<evidence type="ECO:0000313" key="3">
    <source>
        <dbReference type="EMBL" id="MFC5770688.1"/>
    </source>
</evidence>
<protein>
    <submittedName>
        <fullName evidence="3">Hemin ABC transporter substrate-binding protein</fullName>
    </submittedName>
</protein>